<dbReference type="Proteomes" id="UP001171751">
    <property type="component" value="Unassembled WGS sequence"/>
</dbReference>
<proteinExistence type="predicted"/>
<gene>
    <name evidence="4" type="primary">yycI</name>
    <name evidence="4" type="ORF">Q4F26_04925</name>
</gene>
<name>A0AA43UCX2_9LACT</name>
<keyword evidence="5" id="KW-1185">Reference proteome</keyword>
<evidence type="ECO:0000256" key="1">
    <source>
        <dbReference type="SAM" id="MobiDB-lite"/>
    </source>
</evidence>
<protein>
    <submittedName>
        <fullName evidence="4">Two-component system regulatory protein YycI</fullName>
    </submittedName>
</protein>
<evidence type="ECO:0000313" key="5">
    <source>
        <dbReference type="Proteomes" id="UP001171751"/>
    </source>
</evidence>
<dbReference type="AlphaFoldDB" id="A0AA43UCX2"/>
<feature type="region of interest" description="Disordered" evidence="1">
    <location>
        <begin position="269"/>
        <end position="289"/>
    </location>
</feature>
<evidence type="ECO:0000259" key="3">
    <source>
        <dbReference type="Pfam" id="PF09648"/>
    </source>
</evidence>
<dbReference type="InterPro" id="IPR018604">
    <property type="entry name" value="YycI-like"/>
</dbReference>
<keyword evidence="2" id="KW-1133">Transmembrane helix</keyword>
<dbReference type="Gene3D" id="2.40.128.690">
    <property type="entry name" value="YycH protein, domain 3-like"/>
    <property type="match status" value="1"/>
</dbReference>
<reference evidence="4" key="1">
    <citation type="submission" date="2023-07" db="EMBL/GenBank/DDBJ databases">
        <title>Between Cages and Wild: Unraveling the Impact of Captivity on Animal Microbiomes and Antimicrobial Resistance.</title>
        <authorList>
            <person name="Schmartz G.P."/>
            <person name="Rehner J."/>
            <person name="Schuff M.J."/>
            <person name="Becker S.L."/>
            <person name="Kravczyk M."/>
            <person name="Gurevich A."/>
            <person name="Francke R."/>
            <person name="Mueller R."/>
            <person name="Keller V."/>
            <person name="Keller A."/>
        </authorList>
    </citation>
    <scope>NUCLEOTIDE SEQUENCE</scope>
    <source>
        <strain evidence="4">S39M_St_73</strain>
    </source>
</reference>
<accession>A0AA43UCX2</accession>
<comment type="caution">
    <text evidence="4">The sequence shown here is derived from an EMBL/GenBank/DDBJ whole genome shotgun (WGS) entry which is preliminary data.</text>
</comment>
<feature type="compositionally biased region" description="Polar residues" evidence="1">
    <location>
        <begin position="269"/>
        <end position="281"/>
    </location>
</feature>
<organism evidence="4 5">
    <name type="scientific">Atopococcus tabaci</name>
    <dbReference type="NCBI Taxonomy" id="269774"/>
    <lineage>
        <taxon>Bacteria</taxon>
        <taxon>Bacillati</taxon>
        <taxon>Bacillota</taxon>
        <taxon>Bacilli</taxon>
        <taxon>Lactobacillales</taxon>
        <taxon>Carnobacteriaceae</taxon>
        <taxon>Atopococcus</taxon>
    </lineage>
</organism>
<feature type="domain" description="Regulatory protein YycH-like" evidence="3">
    <location>
        <begin position="37"/>
        <end position="258"/>
    </location>
</feature>
<dbReference type="GO" id="GO:0016020">
    <property type="term" value="C:membrane"/>
    <property type="evidence" value="ECO:0007669"/>
    <property type="project" value="InterPro"/>
</dbReference>
<feature type="transmembrane region" description="Helical" evidence="2">
    <location>
        <begin position="9"/>
        <end position="26"/>
    </location>
</feature>
<evidence type="ECO:0000256" key="2">
    <source>
        <dbReference type="SAM" id="Phobius"/>
    </source>
</evidence>
<dbReference type="Pfam" id="PF09648">
    <property type="entry name" value="YycI"/>
    <property type="match status" value="1"/>
</dbReference>
<keyword evidence="2" id="KW-0472">Membrane</keyword>
<dbReference type="EMBL" id="JAUNQW010000020">
    <property type="protein sequence ID" value="MDO5457672.1"/>
    <property type="molecule type" value="Genomic_DNA"/>
</dbReference>
<evidence type="ECO:0000313" key="4">
    <source>
        <dbReference type="EMBL" id="MDO5457672.1"/>
    </source>
</evidence>
<keyword evidence="2" id="KW-0812">Transmembrane</keyword>
<sequence>MDFKRIERILIVAFLMLNIYLVYITWEQRQDMVGTDENQSLNLIQEMENNNISLPLFSMEEKRMGYLQANKPAAVEEIFSNINNQMEEISSDGSVYTAVLSEPLQLSSGGDNLTPADLAKIDRFVSSEEHIAFGEEYEFLTYQRSSNQVIYTQRIENIPILDGTASIRFTVDDSLKIIQFEQTYAGTLEMSEDVSREIITDKRAIEILYQNNRIPFGAQVDQPVLTYYQTLDLEQMSMYIPVWYVQINDTILERVNAFDGSVILNSAPAQESIGPSSTENESPAPADTD</sequence>